<gene>
    <name evidence="1" type="ORF">EG68_06510</name>
</gene>
<proteinExistence type="predicted"/>
<accession>A0A8S9YPW5</accession>
<dbReference type="AlphaFoldDB" id="A0A8S9YPW5"/>
<organism evidence="1 2">
    <name type="scientific">Paragonimus skrjabini miyazakii</name>
    <dbReference type="NCBI Taxonomy" id="59628"/>
    <lineage>
        <taxon>Eukaryota</taxon>
        <taxon>Metazoa</taxon>
        <taxon>Spiralia</taxon>
        <taxon>Lophotrochozoa</taxon>
        <taxon>Platyhelminthes</taxon>
        <taxon>Trematoda</taxon>
        <taxon>Digenea</taxon>
        <taxon>Plagiorchiida</taxon>
        <taxon>Troglotremata</taxon>
        <taxon>Troglotrematidae</taxon>
        <taxon>Paragonimus</taxon>
    </lineage>
</organism>
<evidence type="ECO:0000313" key="2">
    <source>
        <dbReference type="Proteomes" id="UP000822476"/>
    </source>
</evidence>
<dbReference type="Proteomes" id="UP000822476">
    <property type="component" value="Unassembled WGS sequence"/>
</dbReference>
<keyword evidence="2" id="KW-1185">Reference proteome</keyword>
<reference evidence="1" key="1">
    <citation type="submission" date="2019-07" db="EMBL/GenBank/DDBJ databases">
        <title>Annotation for the trematode Paragonimus miyazaki's.</title>
        <authorList>
            <person name="Choi Y.-J."/>
        </authorList>
    </citation>
    <scope>NUCLEOTIDE SEQUENCE</scope>
    <source>
        <strain evidence="1">Japan</strain>
    </source>
</reference>
<dbReference type="EMBL" id="JTDE01002866">
    <property type="protein sequence ID" value="KAF7256762.1"/>
    <property type="molecule type" value="Genomic_DNA"/>
</dbReference>
<comment type="caution">
    <text evidence="1">The sequence shown here is derived from an EMBL/GenBank/DDBJ whole genome shotgun (WGS) entry which is preliminary data.</text>
</comment>
<evidence type="ECO:0000313" key="1">
    <source>
        <dbReference type="EMBL" id="KAF7256762.1"/>
    </source>
</evidence>
<protein>
    <submittedName>
        <fullName evidence="1">Uncharacterized protein</fullName>
    </submittedName>
</protein>
<sequence>MNPPRRTWPTVTPERKYLILPIYLKPHKNSHQGIQDRTQTVEASSYFPQWCRTDSSWSENDYHVYATQPNEILTRDTHSARRTTFTMA</sequence>
<name>A0A8S9YPW5_9TREM</name>